<keyword evidence="2" id="KW-1185">Reference proteome</keyword>
<sequence>MDKRGIYGDGQLILTGVYDRNQINEFQNSNKKGKGCGKDERLSDKSTYFHLRKDKVNRKVSFSRDVKEKMAKFRAVSSTSSNAGSVSSLVLCSRFGKGESMIQAGRNCRVGSFKWDSGCGHSGKGPVSPNQIPEIGKARRSVDAGEGLEEAYRLKEGEVGKVKKAYWNIKEELAKVIKAGMDLGFDFKGRENDMVEEIISRIKVGSYGKLEGILPFKNN</sequence>
<evidence type="ECO:0000313" key="1">
    <source>
        <dbReference type="EMBL" id="KAK0597822.1"/>
    </source>
</evidence>
<gene>
    <name evidence="1" type="ORF">LWI29_028913</name>
</gene>
<dbReference type="AlphaFoldDB" id="A0AA39VYF6"/>
<organism evidence="1 2">
    <name type="scientific">Acer saccharum</name>
    <name type="common">Sugar maple</name>
    <dbReference type="NCBI Taxonomy" id="4024"/>
    <lineage>
        <taxon>Eukaryota</taxon>
        <taxon>Viridiplantae</taxon>
        <taxon>Streptophyta</taxon>
        <taxon>Embryophyta</taxon>
        <taxon>Tracheophyta</taxon>
        <taxon>Spermatophyta</taxon>
        <taxon>Magnoliopsida</taxon>
        <taxon>eudicotyledons</taxon>
        <taxon>Gunneridae</taxon>
        <taxon>Pentapetalae</taxon>
        <taxon>rosids</taxon>
        <taxon>malvids</taxon>
        <taxon>Sapindales</taxon>
        <taxon>Sapindaceae</taxon>
        <taxon>Hippocastanoideae</taxon>
        <taxon>Acereae</taxon>
        <taxon>Acer</taxon>
    </lineage>
</organism>
<dbReference type="EMBL" id="JAUESC010000004">
    <property type="protein sequence ID" value="KAK0597822.1"/>
    <property type="molecule type" value="Genomic_DNA"/>
</dbReference>
<protein>
    <submittedName>
        <fullName evidence="1">Uncharacterized protein</fullName>
    </submittedName>
</protein>
<accession>A0AA39VYF6</accession>
<reference evidence="1" key="2">
    <citation type="submission" date="2023-06" db="EMBL/GenBank/DDBJ databases">
        <authorList>
            <person name="Swenson N.G."/>
            <person name="Wegrzyn J.L."/>
            <person name="Mcevoy S.L."/>
        </authorList>
    </citation>
    <scope>NUCLEOTIDE SEQUENCE</scope>
    <source>
        <strain evidence="1">NS2018</strain>
        <tissue evidence="1">Leaf</tissue>
    </source>
</reference>
<reference evidence="1" key="1">
    <citation type="journal article" date="2022" name="Plant J.">
        <title>Strategies of tolerance reflected in two North American maple genomes.</title>
        <authorList>
            <person name="McEvoy S.L."/>
            <person name="Sezen U.U."/>
            <person name="Trouern-Trend A."/>
            <person name="McMahon S.M."/>
            <person name="Schaberg P.G."/>
            <person name="Yang J."/>
            <person name="Wegrzyn J.L."/>
            <person name="Swenson N.G."/>
        </authorList>
    </citation>
    <scope>NUCLEOTIDE SEQUENCE</scope>
    <source>
        <strain evidence="1">NS2018</strain>
    </source>
</reference>
<name>A0AA39VYF6_ACESA</name>
<proteinExistence type="predicted"/>
<comment type="caution">
    <text evidence="1">The sequence shown here is derived from an EMBL/GenBank/DDBJ whole genome shotgun (WGS) entry which is preliminary data.</text>
</comment>
<evidence type="ECO:0000313" key="2">
    <source>
        <dbReference type="Proteomes" id="UP001168877"/>
    </source>
</evidence>
<dbReference type="Proteomes" id="UP001168877">
    <property type="component" value="Unassembled WGS sequence"/>
</dbReference>